<reference evidence="10 11" key="1">
    <citation type="submission" date="2014-12" db="EMBL/GenBank/DDBJ databases">
        <title>Denitrispirillum autotrophicum gen. nov., sp. nov., Denitrifying, Facultatively Autotrophic Bacteria Isolated from Rice Paddy Soil.</title>
        <authorList>
            <person name="Ishii S."/>
            <person name="Ashida N."/>
            <person name="Ohno H."/>
            <person name="Otsuka S."/>
            <person name="Yokota A."/>
            <person name="Senoo K."/>
        </authorList>
    </citation>
    <scope>NUCLEOTIDE SEQUENCE [LARGE SCALE GENOMIC DNA]</scope>
    <source>
        <strain evidence="10 11">TSA66</strain>
    </source>
</reference>
<keyword evidence="5" id="KW-0574">Periplasm</keyword>
<evidence type="ECO:0000256" key="3">
    <source>
        <dbReference type="ARBA" id="ARBA00013831"/>
    </source>
</evidence>
<keyword evidence="7" id="KW-0676">Redox-active center</keyword>
<dbReference type="STRING" id="709839.TSA66_03795"/>
<gene>
    <name evidence="10" type="ORF">TSA66_03795</name>
</gene>
<dbReference type="InterPro" id="IPR050824">
    <property type="entry name" value="Thiol_disulfide_DsbA"/>
</dbReference>
<dbReference type="InterPro" id="IPR001853">
    <property type="entry name" value="DSBA-like_thioredoxin_dom"/>
</dbReference>
<dbReference type="GO" id="GO:0042597">
    <property type="term" value="C:periplasmic space"/>
    <property type="evidence" value="ECO:0007669"/>
    <property type="project" value="UniProtKB-SubCell"/>
</dbReference>
<evidence type="ECO:0000256" key="6">
    <source>
        <dbReference type="ARBA" id="ARBA00023157"/>
    </source>
</evidence>
<dbReference type="InterPro" id="IPR023205">
    <property type="entry name" value="DsbA/DsbL"/>
</dbReference>
<accession>A0A0C1YHY2</accession>
<keyword evidence="4 8" id="KW-0732">Signal</keyword>
<proteinExistence type="inferred from homology"/>
<evidence type="ECO:0000256" key="8">
    <source>
        <dbReference type="SAM" id="SignalP"/>
    </source>
</evidence>
<evidence type="ECO:0000256" key="2">
    <source>
        <dbReference type="ARBA" id="ARBA00005791"/>
    </source>
</evidence>
<comment type="similarity">
    <text evidence="2">Belongs to the thioredoxin family. DsbA subfamily.</text>
</comment>
<keyword evidence="6" id="KW-1015">Disulfide bond</keyword>
<comment type="caution">
    <text evidence="10">The sequence shown here is derived from an EMBL/GenBank/DDBJ whole genome shotgun (WGS) entry which is preliminary data.</text>
</comment>
<dbReference type="InterPro" id="IPR036249">
    <property type="entry name" value="Thioredoxin-like_sf"/>
</dbReference>
<evidence type="ECO:0000256" key="7">
    <source>
        <dbReference type="ARBA" id="ARBA00023284"/>
    </source>
</evidence>
<dbReference type="AlphaFoldDB" id="A0A0C1YHY2"/>
<feature type="chain" id="PRO_5002143084" description="Thiol:disulfide interchange protein DsbA" evidence="8">
    <location>
        <begin position="23"/>
        <end position="237"/>
    </location>
</feature>
<dbReference type="Pfam" id="PF01323">
    <property type="entry name" value="DSBA"/>
    <property type="match status" value="1"/>
</dbReference>
<evidence type="ECO:0000256" key="4">
    <source>
        <dbReference type="ARBA" id="ARBA00022729"/>
    </source>
</evidence>
<dbReference type="PANTHER" id="PTHR35891">
    <property type="entry name" value="THIOL:DISULFIDE INTERCHANGE PROTEIN DSBA"/>
    <property type="match status" value="1"/>
</dbReference>
<dbReference type="Proteomes" id="UP000031572">
    <property type="component" value="Unassembled WGS sequence"/>
</dbReference>
<evidence type="ECO:0000259" key="9">
    <source>
        <dbReference type="PROSITE" id="PS51352"/>
    </source>
</evidence>
<dbReference type="OrthoDB" id="9784896at2"/>
<feature type="domain" description="Thioredoxin" evidence="9">
    <location>
        <begin position="11"/>
        <end position="167"/>
    </location>
</feature>
<comment type="subcellular location">
    <subcellularLocation>
        <location evidence="1">Periplasm</location>
    </subcellularLocation>
</comment>
<dbReference type="PROSITE" id="PS51352">
    <property type="entry name" value="THIOREDOXIN_2"/>
    <property type="match status" value="1"/>
</dbReference>
<evidence type="ECO:0000256" key="1">
    <source>
        <dbReference type="ARBA" id="ARBA00004418"/>
    </source>
</evidence>
<organism evidence="10 11">
    <name type="scientific">Noviherbaspirillum autotrophicum</name>
    <dbReference type="NCBI Taxonomy" id="709839"/>
    <lineage>
        <taxon>Bacteria</taxon>
        <taxon>Pseudomonadati</taxon>
        <taxon>Pseudomonadota</taxon>
        <taxon>Betaproteobacteria</taxon>
        <taxon>Burkholderiales</taxon>
        <taxon>Oxalobacteraceae</taxon>
        <taxon>Noviherbaspirillum</taxon>
    </lineage>
</organism>
<evidence type="ECO:0000313" key="10">
    <source>
        <dbReference type="EMBL" id="KIF80127.1"/>
    </source>
</evidence>
<feature type="signal peptide" evidence="8">
    <location>
        <begin position="1"/>
        <end position="22"/>
    </location>
</feature>
<dbReference type="Gene3D" id="3.40.30.10">
    <property type="entry name" value="Glutaredoxin"/>
    <property type="match status" value="1"/>
</dbReference>
<name>A0A0C1YHY2_9BURK</name>
<dbReference type="PANTHER" id="PTHR35891:SF3">
    <property type="entry name" value="THIOL:DISULFIDE INTERCHANGE PROTEIN DSBL"/>
    <property type="match status" value="1"/>
</dbReference>
<evidence type="ECO:0000256" key="5">
    <source>
        <dbReference type="ARBA" id="ARBA00022764"/>
    </source>
</evidence>
<keyword evidence="11" id="KW-1185">Reference proteome</keyword>
<dbReference type="InterPro" id="IPR013766">
    <property type="entry name" value="Thioredoxin_domain"/>
</dbReference>
<dbReference type="EMBL" id="JWJG01000028">
    <property type="protein sequence ID" value="KIF80127.1"/>
    <property type="molecule type" value="Genomic_DNA"/>
</dbReference>
<sequence length="237" mass="25995">MRFLKHALAALSLGLVAITASAAPANPQNGVDYRTLNKPQQTESGKKVEVTEFFWYSCPHCFAFEPDLEAWVKKQGDNIAFKRVPVAFRDSMVPEQKLYYALEAMGKAEEMQKRIFNAIHVQRLPLNTDAAIVDYIAKQGIDKQKFLDVYNSFGIQSKVRRAAQLQQAYEIDGVPTMAIDGRFLTSPSIVSASLGNVSEPALAAGTLQVMDWLVAKVAKEKAPHAAPAAKAAPAKSK</sequence>
<protein>
    <recommendedName>
        <fullName evidence="3">Thiol:disulfide interchange protein DsbA</fullName>
    </recommendedName>
</protein>
<dbReference type="CDD" id="cd03019">
    <property type="entry name" value="DsbA_DsbA"/>
    <property type="match status" value="1"/>
</dbReference>
<evidence type="ECO:0000313" key="11">
    <source>
        <dbReference type="Proteomes" id="UP000031572"/>
    </source>
</evidence>
<dbReference type="RefSeq" id="WP_040039040.1">
    <property type="nucleotide sequence ID" value="NZ_JWJG01000028.1"/>
</dbReference>
<dbReference type="SUPFAM" id="SSF52833">
    <property type="entry name" value="Thioredoxin-like"/>
    <property type="match status" value="1"/>
</dbReference>
<dbReference type="GO" id="GO:0016491">
    <property type="term" value="F:oxidoreductase activity"/>
    <property type="evidence" value="ECO:0007669"/>
    <property type="project" value="InterPro"/>
</dbReference>